<reference evidence="2 4" key="1">
    <citation type="submission" date="2016-04" db="EMBL/GenBank/DDBJ databases">
        <title>Genome sequence of Methanosphaera cuniculi DSM 4103.</title>
        <authorList>
            <person name="Poehlein A."/>
            <person name="Seedorf H."/>
            <person name="Daniel R."/>
        </authorList>
    </citation>
    <scope>NUCLEOTIDE SEQUENCE [LARGE SCALE GENOMIC DNA]</scope>
    <source>
        <strain evidence="2 4">DSM 4103</strain>
    </source>
</reference>
<dbReference type="Proteomes" id="UP000246004">
    <property type="component" value="Unassembled WGS sequence"/>
</dbReference>
<dbReference type="OrthoDB" id="82308at2157"/>
<evidence type="ECO:0000313" key="3">
    <source>
        <dbReference type="Proteomes" id="UP000217528"/>
    </source>
</evidence>
<evidence type="ECO:0000313" key="2">
    <source>
        <dbReference type="EMBL" id="PWL08485.1"/>
    </source>
</evidence>
<dbReference type="Proteomes" id="UP000217528">
    <property type="component" value="Unassembled WGS sequence"/>
</dbReference>
<keyword evidence="3" id="KW-1185">Reference proteome</keyword>
<accession>A0A2A2HAV4</accession>
<proteinExistence type="predicted"/>
<gene>
    <name evidence="1" type="ORF">ASJ82_04880</name>
    <name evidence="2" type="ORF">MSCUN_06070</name>
</gene>
<dbReference type="EMBL" id="LMVN01000029">
    <property type="protein sequence ID" value="PAV06552.1"/>
    <property type="molecule type" value="Genomic_DNA"/>
</dbReference>
<dbReference type="EMBL" id="LWMS01000015">
    <property type="protein sequence ID" value="PWL08485.1"/>
    <property type="molecule type" value="Genomic_DNA"/>
</dbReference>
<organism evidence="1 3">
    <name type="scientific">Methanosphaera cuniculi</name>
    <dbReference type="NCBI Taxonomy" id="1077256"/>
    <lineage>
        <taxon>Archaea</taxon>
        <taxon>Methanobacteriati</taxon>
        <taxon>Methanobacteriota</taxon>
        <taxon>Methanomada group</taxon>
        <taxon>Methanobacteria</taxon>
        <taxon>Methanobacteriales</taxon>
        <taxon>Methanobacteriaceae</taxon>
        <taxon>Methanosphaera</taxon>
    </lineage>
</organism>
<comment type="caution">
    <text evidence="1">The sequence shown here is derived from an EMBL/GenBank/DDBJ whole genome shotgun (WGS) entry which is preliminary data.</text>
</comment>
<dbReference type="AlphaFoldDB" id="A0A2A2HAV4"/>
<evidence type="ECO:0000313" key="1">
    <source>
        <dbReference type="EMBL" id="PAV06552.1"/>
    </source>
</evidence>
<reference evidence="1 3" key="2">
    <citation type="journal article" date="2017" name="BMC Genomics">
        <title>Genomic analysis of methanogenic archaea reveals a shift towards energy conservation.</title>
        <authorList>
            <person name="Gilmore S.P."/>
            <person name="Henske J.K."/>
            <person name="Sexton J.A."/>
            <person name="Solomon K.V."/>
            <person name="Seppala S."/>
            <person name="Yoo J.I."/>
            <person name="Huyett L.M."/>
            <person name="Pressman A."/>
            <person name="Cogan J.Z."/>
            <person name="Kivenson V."/>
            <person name="Peng X."/>
            <person name="Tan Y."/>
            <person name="Valentine D.L."/>
            <person name="O'Malley M.A."/>
        </authorList>
    </citation>
    <scope>NUCLEOTIDE SEQUENCE [LARGE SCALE GENOMIC DNA]</scope>
    <source>
        <strain evidence="1 3">1R-7</strain>
    </source>
</reference>
<dbReference type="RefSeq" id="WP_095609406.1">
    <property type="nucleotide sequence ID" value="NZ_CAUHCB010000008.1"/>
</dbReference>
<sequence>MKIITTPMCKDLLDIAGINDYNVVMPNEIKDADVVITLSETKCDIDKIPVKLNSFTQLYNSIMTLKNEFNTQVDVKRVDEIYDLIQLNNQNKAKRCNIKVKVYSNFLKDTIADMGYQITDEDYDYIVVPDYMNDVKLTDNTIVVSSHKNVSPNIIKRLKSRYELLENKLCMQQ</sequence>
<evidence type="ECO:0000313" key="4">
    <source>
        <dbReference type="Proteomes" id="UP000246004"/>
    </source>
</evidence>
<name>A0A2A2HAV4_9EURY</name>
<protein>
    <submittedName>
        <fullName evidence="1">Uncharacterized protein</fullName>
    </submittedName>
</protein>